<keyword evidence="6" id="KW-0662">Pyridine nucleotide biosynthesis</keyword>
<dbReference type="OrthoDB" id="9782546at2"/>
<dbReference type="EC" id="2.4.2.19" evidence="5"/>
<dbReference type="RefSeq" id="WP_066132457.1">
    <property type="nucleotide sequence ID" value="NZ_CP014525.1"/>
</dbReference>
<evidence type="ECO:0000256" key="6">
    <source>
        <dbReference type="ARBA" id="ARBA00022642"/>
    </source>
</evidence>
<dbReference type="PANTHER" id="PTHR32179:SF3">
    <property type="entry name" value="NICOTINATE-NUCLEOTIDE PYROPHOSPHORYLASE [CARBOXYLATING]"/>
    <property type="match status" value="1"/>
</dbReference>
<gene>
    <name evidence="16" type="ORF">AY555_01440</name>
</gene>
<keyword evidence="7 12" id="KW-0328">Glycosyltransferase</keyword>
<evidence type="ECO:0000313" key="16">
    <source>
        <dbReference type="EMBL" id="AMW34054.1"/>
    </source>
</evidence>
<evidence type="ECO:0000313" key="17">
    <source>
        <dbReference type="Proteomes" id="UP000076066"/>
    </source>
</evidence>
<dbReference type="InterPro" id="IPR013785">
    <property type="entry name" value="Aldolase_TIM"/>
</dbReference>
<evidence type="ECO:0000256" key="1">
    <source>
        <dbReference type="ARBA" id="ARBA00003237"/>
    </source>
</evidence>
<dbReference type="GO" id="GO:0005737">
    <property type="term" value="C:cytoplasm"/>
    <property type="evidence" value="ECO:0007669"/>
    <property type="project" value="TreeGrafter"/>
</dbReference>
<evidence type="ECO:0000259" key="14">
    <source>
        <dbReference type="Pfam" id="PF01729"/>
    </source>
</evidence>
<dbReference type="PIRSF" id="PIRSF006250">
    <property type="entry name" value="NadC_ModD"/>
    <property type="match status" value="1"/>
</dbReference>
<feature type="binding site" evidence="13">
    <location>
        <begin position="134"/>
        <end position="136"/>
    </location>
    <ligand>
        <name>substrate</name>
    </ligand>
</feature>
<dbReference type="InterPro" id="IPR037128">
    <property type="entry name" value="Quinolinate_PRibosylTase_N_sf"/>
</dbReference>
<dbReference type="Pfam" id="PF01729">
    <property type="entry name" value="QRPTase_C"/>
    <property type="match status" value="1"/>
</dbReference>
<dbReference type="InterPro" id="IPR002638">
    <property type="entry name" value="Quinolinate_PRibosylTrfase_C"/>
</dbReference>
<dbReference type="InterPro" id="IPR022412">
    <property type="entry name" value="Quinolinate_PRibosylTrfase_N"/>
</dbReference>
<feature type="domain" description="Quinolinate phosphoribosyl transferase C-terminal" evidence="14">
    <location>
        <begin position="113"/>
        <end position="282"/>
    </location>
</feature>
<dbReference type="Pfam" id="PF02749">
    <property type="entry name" value="QRPTase_N"/>
    <property type="match status" value="1"/>
</dbReference>
<evidence type="ECO:0000256" key="13">
    <source>
        <dbReference type="PIRSR" id="PIRSR006250-1"/>
    </source>
</evidence>
<feature type="binding site" evidence="13">
    <location>
        <position position="198"/>
    </location>
    <ligand>
        <name>substrate</name>
    </ligand>
</feature>
<dbReference type="GeneID" id="53315821"/>
<dbReference type="GO" id="GO:0034213">
    <property type="term" value="P:quinolinate catabolic process"/>
    <property type="evidence" value="ECO:0007669"/>
    <property type="project" value="TreeGrafter"/>
</dbReference>
<feature type="binding site" evidence="13">
    <location>
        <position position="168"/>
    </location>
    <ligand>
        <name>substrate</name>
    </ligand>
</feature>
<protein>
    <recommendedName>
        <fullName evidence="11">Probable nicotinate-nucleotide pyrophosphorylase [carboxylating]</fullName>
        <ecNumber evidence="5">2.4.2.19</ecNumber>
    </recommendedName>
    <alternativeName>
        <fullName evidence="9">Quinolinate phosphoribosyltransferase [decarboxylating]</fullName>
    </alternativeName>
</protein>
<evidence type="ECO:0000256" key="9">
    <source>
        <dbReference type="ARBA" id="ARBA00033102"/>
    </source>
</evidence>
<comment type="function">
    <text evidence="1">Involved in the catabolism of quinolinic acid (QA).</text>
</comment>
<feature type="binding site" evidence="13">
    <location>
        <position position="101"/>
    </location>
    <ligand>
        <name>substrate</name>
    </ligand>
</feature>
<dbReference type="NCBIfam" id="TIGR00078">
    <property type="entry name" value="nadC"/>
    <property type="match status" value="1"/>
</dbReference>
<feature type="binding site" evidence="13">
    <location>
        <position position="158"/>
    </location>
    <ligand>
        <name>substrate</name>
    </ligand>
</feature>
<dbReference type="CDD" id="cd01572">
    <property type="entry name" value="QPRTase"/>
    <property type="match status" value="1"/>
</dbReference>
<dbReference type="InterPro" id="IPR036068">
    <property type="entry name" value="Nicotinate_pribotase-like_C"/>
</dbReference>
<dbReference type="STRING" id="1549855.AY555_01440"/>
<feature type="binding site" evidence="13">
    <location>
        <begin position="267"/>
        <end position="269"/>
    </location>
    <ligand>
        <name>substrate</name>
    </ligand>
</feature>
<dbReference type="Gene3D" id="3.90.1170.20">
    <property type="entry name" value="Quinolinate phosphoribosyl transferase, N-terminal domain"/>
    <property type="match status" value="1"/>
</dbReference>
<evidence type="ECO:0000256" key="5">
    <source>
        <dbReference type="ARBA" id="ARBA00011944"/>
    </source>
</evidence>
<dbReference type="FunFam" id="3.90.1170.20:FF:000001">
    <property type="entry name" value="Nicotinate-nucleotide diphosphorylase (Carboxylating)"/>
    <property type="match status" value="1"/>
</dbReference>
<evidence type="ECO:0000256" key="11">
    <source>
        <dbReference type="ARBA" id="ARBA00069173"/>
    </source>
</evidence>
<dbReference type="GO" id="GO:0009435">
    <property type="term" value="P:NAD+ biosynthetic process"/>
    <property type="evidence" value="ECO:0007669"/>
    <property type="project" value="UniProtKB-UniPathway"/>
</dbReference>
<comment type="subunit">
    <text evidence="4">Hexamer formed by 3 homodimers.</text>
</comment>
<evidence type="ECO:0000256" key="10">
    <source>
        <dbReference type="ARBA" id="ARBA00047445"/>
    </source>
</evidence>
<sequence>MSAPHPLLLDPILQQALREDMGRAGDITTDAIAPPHLTMQAEFRFREGGRLCGLAAAERTMMLVDPSLTFQSLAKDGDDVESGTVVAVVTGSARSILTGERVALNLLARLSSIATVTRLCVQNAQPHKVQIADTRKTTPGLRILEKWAVRTGGGINHRFGLDDAVMIKDNHIAVAGSVKEAIRRVREHVGHMVKIEIEVDTLDQLEHILSLPPSLSVDVVLLDNMTPDALKQAVAMVNHRLVVEASGGITPDTIADIAATGVDVISLGFLTHSVRQLDIGLDVAPL</sequence>
<evidence type="ECO:0000256" key="12">
    <source>
        <dbReference type="PIRNR" id="PIRNR006250"/>
    </source>
</evidence>
<keyword evidence="17" id="KW-1185">Reference proteome</keyword>
<proteinExistence type="inferred from homology"/>
<feature type="binding site" evidence="13">
    <location>
        <position position="223"/>
    </location>
    <ligand>
        <name>substrate</name>
    </ligand>
</feature>
<dbReference type="SUPFAM" id="SSF54675">
    <property type="entry name" value="Nicotinate/Quinolinate PRTase N-terminal domain-like"/>
    <property type="match status" value="1"/>
</dbReference>
<dbReference type="UniPathway" id="UPA00253">
    <property type="reaction ID" value="UER00331"/>
</dbReference>
<evidence type="ECO:0000256" key="4">
    <source>
        <dbReference type="ARBA" id="ARBA00011218"/>
    </source>
</evidence>
<feature type="domain" description="Quinolinate phosphoribosyl transferase N-terminal" evidence="15">
    <location>
        <begin position="26"/>
        <end position="111"/>
    </location>
</feature>
<evidence type="ECO:0000256" key="3">
    <source>
        <dbReference type="ARBA" id="ARBA00009400"/>
    </source>
</evidence>
<organism evidence="16 17">
    <name type="scientific">Haematospirillum jordaniae</name>
    <dbReference type="NCBI Taxonomy" id="1549855"/>
    <lineage>
        <taxon>Bacteria</taxon>
        <taxon>Pseudomonadati</taxon>
        <taxon>Pseudomonadota</taxon>
        <taxon>Alphaproteobacteria</taxon>
        <taxon>Rhodospirillales</taxon>
        <taxon>Novispirillaceae</taxon>
        <taxon>Haematospirillum</taxon>
    </lineage>
</organism>
<dbReference type="InterPro" id="IPR027277">
    <property type="entry name" value="NadC/ModD"/>
</dbReference>
<dbReference type="FunFam" id="3.20.20.70:FF:000030">
    <property type="entry name" value="Nicotinate-nucleotide pyrophosphorylase, carboxylating"/>
    <property type="match status" value="1"/>
</dbReference>
<dbReference type="GO" id="GO:0004514">
    <property type="term" value="F:nicotinate-nucleotide diphosphorylase (carboxylating) activity"/>
    <property type="evidence" value="ECO:0007669"/>
    <property type="project" value="UniProtKB-EC"/>
</dbReference>
<dbReference type="KEGG" id="hjo:AY555_01440"/>
<keyword evidence="8 12" id="KW-0808">Transferase</keyword>
<dbReference type="AlphaFoldDB" id="A0A143DBF4"/>
<comment type="similarity">
    <text evidence="3 12">Belongs to the NadC/ModD family.</text>
</comment>
<comment type="pathway">
    <text evidence="2">Cofactor biosynthesis; NAD(+) biosynthesis; nicotinate D-ribonucleotide from quinolinate: step 1/1.</text>
</comment>
<evidence type="ECO:0000256" key="2">
    <source>
        <dbReference type="ARBA" id="ARBA00004893"/>
    </source>
</evidence>
<name>A0A143DBF4_9PROT</name>
<feature type="binding site" evidence="13">
    <location>
        <begin position="246"/>
        <end position="248"/>
    </location>
    <ligand>
        <name>substrate</name>
    </ligand>
</feature>
<reference evidence="16 17" key="1">
    <citation type="submission" date="2016-02" db="EMBL/GenBank/DDBJ databases">
        <title>Complete Genome of H5569, the type strain of the newly described species Haematospirillium jordaniae.</title>
        <authorList>
            <person name="Nicholson A.C."/>
            <person name="Humrighouse B.W."/>
            <person name="Loparov V."/>
            <person name="McQuiston J.R."/>
        </authorList>
    </citation>
    <scope>NUCLEOTIDE SEQUENCE [LARGE SCALE GENOMIC DNA]</scope>
    <source>
        <strain evidence="16 17">H5569</strain>
    </source>
</reference>
<comment type="catalytic activity">
    <reaction evidence="10">
        <text>nicotinate beta-D-ribonucleotide + CO2 + diphosphate = quinolinate + 5-phospho-alpha-D-ribose 1-diphosphate + 2 H(+)</text>
        <dbReference type="Rhea" id="RHEA:12733"/>
        <dbReference type="ChEBI" id="CHEBI:15378"/>
        <dbReference type="ChEBI" id="CHEBI:16526"/>
        <dbReference type="ChEBI" id="CHEBI:29959"/>
        <dbReference type="ChEBI" id="CHEBI:33019"/>
        <dbReference type="ChEBI" id="CHEBI:57502"/>
        <dbReference type="ChEBI" id="CHEBI:58017"/>
        <dbReference type="EC" id="2.4.2.19"/>
    </reaction>
</comment>
<evidence type="ECO:0000256" key="7">
    <source>
        <dbReference type="ARBA" id="ARBA00022676"/>
    </source>
</evidence>
<evidence type="ECO:0000256" key="8">
    <source>
        <dbReference type="ARBA" id="ARBA00022679"/>
    </source>
</evidence>
<dbReference type="Gene3D" id="3.20.20.70">
    <property type="entry name" value="Aldolase class I"/>
    <property type="match status" value="1"/>
</dbReference>
<dbReference type="Proteomes" id="UP000076066">
    <property type="component" value="Chromosome"/>
</dbReference>
<dbReference type="EMBL" id="CP014525">
    <property type="protein sequence ID" value="AMW34054.1"/>
    <property type="molecule type" value="Genomic_DNA"/>
</dbReference>
<dbReference type="SUPFAM" id="SSF51690">
    <property type="entry name" value="Nicotinate/Quinolinate PRTase C-terminal domain-like"/>
    <property type="match status" value="1"/>
</dbReference>
<dbReference type="PANTHER" id="PTHR32179">
    <property type="entry name" value="NICOTINATE-NUCLEOTIDE PYROPHOSPHORYLASE [CARBOXYLATING]"/>
    <property type="match status" value="1"/>
</dbReference>
<dbReference type="InterPro" id="IPR004393">
    <property type="entry name" value="NadC"/>
</dbReference>
<evidence type="ECO:0000259" key="15">
    <source>
        <dbReference type="Pfam" id="PF02749"/>
    </source>
</evidence>
<accession>A0A143DBF4</accession>